<evidence type="ECO:0000313" key="3">
    <source>
        <dbReference type="EMBL" id="KAL1583118.1"/>
    </source>
</evidence>
<dbReference type="GeneID" id="96009702"/>
<feature type="compositionally biased region" description="Basic residues" evidence="1">
    <location>
        <begin position="1"/>
        <end position="11"/>
    </location>
</feature>
<proteinExistence type="predicted"/>
<organism evidence="3 4">
    <name type="scientific">Cladosporium halotolerans</name>
    <dbReference type="NCBI Taxonomy" id="1052096"/>
    <lineage>
        <taxon>Eukaryota</taxon>
        <taxon>Fungi</taxon>
        <taxon>Dikarya</taxon>
        <taxon>Ascomycota</taxon>
        <taxon>Pezizomycotina</taxon>
        <taxon>Dothideomycetes</taxon>
        <taxon>Dothideomycetidae</taxon>
        <taxon>Cladosporiales</taxon>
        <taxon>Cladosporiaceae</taxon>
        <taxon>Cladosporium</taxon>
    </lineage>
</organism>
<accession>A0AB34KD95</accession>
<reference evidence="3 4" key="1">
    <citation type="journal article" date="2020" name="Microbiol. Resour. Announc.">
        <title>Draft Genome Sequence of a Cladosporium Species Isolated from the Mesophotic Ascidian Didemnum maculosum.</title>
        <authorList>
            <person name="Gioti A."/>
            <person name="Siaperas R."/>
            <person name="Nikolaivits E."/>
            <person name="Le Goff G."/>
            <person name="Ouazzani J."/>
            <person name="Kotoulas G."/>
            <person name="Topakas E."/>
        </authorList>
    </citation>
    <scope>NUCLEOTIDE SEQUENCE [LARGE SCALE GENOMIC DNA]</scope>
    <source>
        <strain evidence="3 4">TM138-S3</strain>
    </source>
</reference>
<dbReference type="InterPro" id="IPR029058">
    <property type="entry name" value="AB_hydrolase_fold"/>
</dbReference>
<dbReference type="EMBL" id="JAAQHG020000039">
    <property type="protein sequence ID" value="KAL1583118.1"/>
    <property type="molecule type" value="Genomic_DNA"/>
</dbReference>
<keyword evidence="4" id="KW-1185">Reference proteome</keyword>
<protein>
    <recommendedName>
        <fullName evidence="2">T6SS Phospholipase effector Tle1-like catalytic domain-containing protein</fullName>
    </recommendedName>
</protein>
<sequence length="511" mass="57531">MSRVSAHSRAHTNRDFAAGPPPPATSGFLEAPPRPRPSKRIILCEDGTWQSSDGNIAQGGNAPPSNVVRLARAIKPMSRDGIPQIVNYHVGVGVSGGVIDKVYGGISGEGIAEIVRTGYQFLSANYVPNDEIFIFGFSRGAFTARSIAGLIDNVGVLTKEGLPYLAEIFRDVQQRHNENYRPKNPDEPFPNKPSVLDPRYGQELERRGLSRLHVPVKVVGVWDTVGSLGTPKIGWLRRFGLQSSASKELGFYDTSLSNCVENAFQALALDEERYAFMPALWEKFQGNTTTLRQVWFPGAHSNCGGGYPDQQIATISLAWMVSQCTPFMDMNEDYVLDQWEEDEEFYEKNGEKPRPWSFGKILNGMEGIYALGGTKIRTPGRYMVRDPETGAITQDPLEDTHEYVHPSVRARMKLGGPGLNDRGRYECDALRDWKLNIEFPDGSKRPNVYWKLRTKDRDVSTRVMPEAPLWGIEKELLDYDPDTEEYVMRPPDMSRQRKSRGRKEKRRRTPD</sequence>
<dbReference type="RefSeq" id="XP_069226225.1">
    <property type="nucleotide sequence ID" value="XM_069376864.1"/>
</dbReference>
<dbReference type="Proteomes" id="UP000803884">
    <property type="component" value="Unassembled WGS sequence"/>
</dbReference>
<comment type="caution">
    <text evidence="3">The sequence shown here is derived from an EMBL/GenBank/DDBJ whole genome shotgun (WGS) entry which is preliminary data.</text>
</comment>
<evidence type="ECO:0000259" key="2">
    <source>
        <dbReference type="Pfam" id="PF09994"/>
    </source>
</evidence>
<evidence type="ECO:0000313" key="4">
    <source>
        <dbReference type="Proteomes" id="UP000803884"/>
    </source>
</evidence>
<dbReference type="AlphaFoldDB" id="A0AB34KD95"/>
<dbReference type="SUPFAM" id="SSF53474">
    <property type="entry name" value="alpha/beta-Hydrolases"/>
    <property type="match status" value="1"/>
</dbReference>
<dbReference type="PANTHER" id="PTHR33840">
    <property type="match status" value="1"/>
</dbReference>
<dbReference type="PANTHER" id="PTHR33840:SF1">
    <property type="entry name" value="TLE1 PHOSPHOLIPASE DOMAIN-CONTAINING PROTEIN"/>
    <property type="match status" value="1"/>
</dbReference>
<feature type="domain" description="T6SS Phospholipase effector Tle1-like catalytic" evidence="2">
    <location>
        <begin position="39"/>
        <end position="323"/>
    </location>
</feature>
<gene>
    <name evidence="3" type="ORF">WHR41_08260</name>
</gene>
<feature type="region of interest" description="Disordered" evidence="1">
    <location>
        <begin position="482"/>
        <end position="511"/>
    </location>
</feature>
<name>A0AB34KD95_9PEZI</name>
<dbReference type="InterPro" id="IPR018712">
    <property type="entry name" value="Tle1-like_cat"/>
</dbReference>
<evidence type="ECO:0000256" key="1">
    <source>
        <dbReference type="SAM" id="MobiDB-lite"/>
    </source>
</evidence>
<feature type="compositionally biased region" description="Basic residues" evidence="1">
    <location>
        <begin position="496"/>
        <end position="511"/>
    </location>
</feature>
<feature type="region of interest" description="Disordered" evidence="1">
    <location>
        <begin position="1"/>
        <end position="35"/>
    </location>
</feature>
<dbReference type="Pfam" id="PF09994">
    <property type="entry name" value="T6SS_Tle1-like_cat"/>
    <property type="match status" value="1"/>
</dbReference>